<feature type="transmembrane region" description="Helical" evidence="1">
    <location>
        <begin position="39"/>
        <end position="57"/>
    </location>
</feature>
<evidence type="ECO:0000313" key="2">
    <source>
        <dbReference type="EMBL" id="OWP63054.1"/>
    </source>
</evidence>
<keyword evidence="1" id="KW-1133">Transmembrane helix</keyword>
<name>A0A246FKE6_9BACT</name>
<keyword evidence="1" id="KW-0472">Membrane</keyword>
<dbReference type="Proteomes" id="UP000197277">
    <property type="component" value="Unassembled WGS sequence"/>
</dbReference>
<proteinExistence type="predicted"/>
<evidence type="ECO:0000256" key="1">
    <source>
        <dbReference type="SAM" id="Phobius"/>
    </source>
</evidence>
<organism evidence="2 3">
    <name type="scientific">Hymenobacter amundsenii</name>
    <dbReference type="NCBI Taxonomy" id="2006685"/>
    <lineage>
        <taxon>Bacteria</taxon>
        <taxon>Pseudomonadati</taxon>
        <taxon>Bacteroidota</taxon>
        <taxon>Cytophagia</taxon>
        <taxon>Cytophagales</taxon>
        <taxon>Hymenobacteraceae</taxon>
        <taxon>Hymenobacter</taxon>
    </lineage>
</organism>
<reference evidence="2 3" key="1">
    <citation type="submission" date="2017-06" db="EMBL/GenBank/DDBJ databases">
        <title>Hymenobacter amundsenii sp. nov. isolated from regoliths in Antarctica.</title>
        <authorList>
            <person name="Sedlacek I."/>
            <person name="Kralova S."/>
            <person name="Pantucek R."/>
            <person name="Svec P."/>
            <person name="Holochova P."/>
            <person name="Stankova E."/>
            <person name="Vrbovska V."/>
            <person name="Busse H.-J."/>
        </authorList>
    </citation>
    <scope>NUCLEOTIDE SEQUENCE [LARGE SCALE GENOMIC DNA]</scope>
    <source>
        <strain evidence="2 3">CCM 8682</strain>
    </source>
</reference>
<dbReference type="EMBL" id="NIRR01000016">
    <property type="protein sequence ID" value="OWP63054.1"/>
    <property type="molecule type" value="Genomic_DNA"/>
</dbReference>
<keyword evidence="3" id="KW-1185">Reference proteome</keyword>
<sequence>MNQKRTFGSILTVLGIIGIIIAALAFLQIGGLGLSKMNSLVPFIVGLIFFFAGINLVRTTNDRA</sequence>
<gene>
    <name evidence="2" type="ORF">CDA63_11000</name>
</gene>
<dbReference type="OrthoDB" id="677537at2"/>
<dbReference type="RefSeq" id="WP_088464503.1">
    <property type="nucleotide sequence ID" value="NZ_NIRR01000016.1"/>
</dbReference>
<evidence type="ECO:0008006" key="4">
    <source>
        <dbReference type="Google" id="ProtNLM"/>
    </source>
</evidence>
<keyword evidence="1" id="KW-0812">Transmembrane</keyword>
<dbReference type="AlphaFoldDB" id="A0A246FKE6"/>
<feature type="transmembrane region" description="Helical" evidence="1">
    <location>
        <begin position="7"/>
        <end position="27"/>
    </location>
</feature>
<evidence type="ECO:0000313" key="3">
    <source>
        <dbReference type="Proteomes" id="UP000197277"/>
    </source>
</evidence>
<comment type="caution">
    <text evidence="2">The sequence shown here is derived from an EMBL/GenBank/DDBJ whole genome shotgun (WGS) entry which is preliminary data.</text>
</comment>
<accession>A0A246FKE6</accession>
<protein>
    <recommendedName>
        <fullName evidence="4">DUF3098 domain-containing protein</fullName>
    </recommendedName>
</protein>